<dbReference type="InterPro" id="IPR025963">
    <property type="entry name" value="FLgD_Tudor"/>
</dbReference>
<evidence type="ECO:0000256" key="5">
    <source>
        <dbReference type="RuleBase" id="RU362076"/>
    </source>
</evidence>
<dbReference type="AlphaFoldDB" id="A0A2U2HGR1"/>
<name>A0A2U2HGR1_9BURK</name>
<dbReference type="RefSeq" id="WP_106759046.1">
    <property type="nucleotide sequence ID" value="NZ_PXWF02000269.1"/>
</dbReference>
<dbReference type="Gene3D" id="2.30.30.910">
    <property type="match status" value="1"/>
</dbReference>
<keyword evidence="8" id="KW-0282">Flagellum</keyword>
<protein>
    <recommendedName>
        <fullName evidence="2 5">Basal-body rod modification protein FlgD</fullName>
    </recommendedName>
</protein>
<evidence type="ECO:0000256" key="1">
    <source>
        <dbReference type="ARBA" id="ARBA00010577"/>
    </source>
</evidence>
<evidence type="ECO:0000313" key="8">
    <source>
        <dbReference type="EMBL" id="PWF44354.1"/>
    </source>
</evidence>
<dbReference type="Pfam" id="PF03963">
    <property type="entry name" value="FlgD"/>
    <property type="match status" value="1"/>
</dbReference>
<keyword evidence="3 5" id="KW-1005">Bacterial flagellum biogenesis</keyword>
<keyword evidence="8" id="KW-0969">Cilium</keyword>
<evidence type="ECO:0000313" key="9">
    <source>
        <dbReference type="Proteomes" id="UP000241421"/>
    </source>
</evidence>
<keyword evidence="9" id="KW-1185">Reference proteome</keyword>
<dbReference type="Gene3D" id="2.60.40.4070">
    <property type="match status" value="1"/>
</dbReference>
<evidence type="ECO:0000259" key="6">
    <source>
        <dbReference type="Pfam" id="PF13860"/>
    </source>
</evidence>
<dbReference type="EMBL" id="PXWF02000269">
    <property type="protein sequence ID" value="PWF44354.1"/>
    <property type="molecule type" value="Genomic_DNA"/>
</dbReference>
<dbReference type="GO" id="GO:0044781">
    <property type="term" value="P:bacterial-type flagellum organization"/>
    <property type="evidence" value="ECO:0007669"/>
    <property type="project" value="UniProtKB-UniRule"/>
</dbReference>
<accession>A0A2U2HGR1</accession>
<evidence type="ECO:0000259" key="7">
    <source>
        <dbReference type="Pfam" id="PF13861"/>
    </source>
</evidence>
<comment type="caution">
    <text evidence="8">The sequence shown here is derived from an EMBL/GenBank/DDBJ whole genome shotgun (WGS) entry which is preliminary data.</text>
</comment>
<dbReference type="InterPro" id="IPR005648">
    <property type="entry name" value="FlgD"/>
</dbReference>
<dbReference type="OrthoDB" id="9785233at2"/>
<evidence type="ECO:0000256" key="2">
    <source>
        <dbReference type="ARBA" id="ARBA00016013"/>
    </source>
</evidence>
<dbReference type="Proteomes" id="UP000241421">
    <property type="component" value="Unassembled WGS sequence"/>
</dbReference>
<organism evidence="8 9">
    <name type="scientific">Massilia glaciei</name>
    <dbReference type="NCBI Taxonomy" id="1524097"/>
    <lineage>
        <taxon>Bacteria</taxon>
        <taxon>Pseudomonadati</taxon>
        <taxon>Pseudomonadota</taxon>
        <taxon>Betaproteobacteria</taxon>
        <taxon>Burkholderiales</taxon>
        <taxon>Oxalobacteraceae</taxon>
        <taxon>Telluria group</taxon>
        <taxon>Massilia</taxon>
    </lineage>
</organism>
<comment type="function">
    <text evidence="4 5">Required for flagellar hook formation. May act as a scaffolding protein.</text>
</comment>
<feature type="domain" description="FlgD Tudor-like" evidence="7">
    <location>
        <begin position="90"/>
        <end position="226"/>
    </location>
</feature>
<evidence type="ECO:0000256" key="4">
    <source>
        <dbReference type="ARBA" id="ARBA00024746"/>
    </source>
</evidence>
<reference evidence="8 9" key="1">
    <citation type="submission" date="2018-04" db="EMBL/GenBank/DDBJ databases">
        <title>Massilia violaceinigra sp. nov., a novel purple-pigmented bacterium isolated from Tianshan glacier, Xinjiang, China.</title>
        <authorList>
            <person name="Wang H."/>
        </authorList>
    </citation>
    <scope>NUCLEOTIDE SEQUENCE [LARGE SCALE GENOMIC DNA]</scope>
    <source>
        <strain evidence="8 9">B448-2</strain>
    </source>
</reference>
<dbReference type="InterPro" id="IPR025965">
    <property type="entry name" value="FlgD/Vpr_Ig-like"/>
</dbReference>
<sequence>MTAIATQSPPIINDLMAVMNPRKAAAVAGSVQADQDKFMTLLVTQLKNQDPMNPLDNAQITSQLAQLSTVTGVNKLNTTLESLKASYQSSEALQAANMIGHGVLVEGNSLTLHEGKSIMGVELGSSVDNLQIVITDPRTGKDVHTLDLGPHGPGVTPVAWDGVIDGVPSANGAYTFRVVAQNGGEAVDDAIALAFDSVGSVTTSAKNGVQLNLMLKGSMVTMADVKLIM</sequence>
<dbReference type="Pfam" id="PF13861">
    <property type="entry name" value="FLgD_tudor"/>
    <property type="match status" value="1"/>
</dbReference>
<evidence type="ECO:0000256" key="3">
    <source>
        <dbReference type="ARBA" id="ARBA00022795"/>
    </source>
</evidence>
<feature type="domain" description="FlgD/Vpr Ig-like" evidence="6">
    <location>
        <begin position="107"/>
        <end position="184"/>
    </location>
</feature>
<comment type="similarity">
    <text evidence="1 5">Belongs to the FlgD family.</text>
</comment>
<dbReference type="Pfam" id="PF13860">
    <property type="entry name" value="FlgD_ig"/>
    <property type="match status" value="1"/>
</dbReference>
<keyword evidence="8" id="KW-0966">Cell projection</keyword>
<gene>
    <name evidence="8" type="ORF">C7C56_019565</name>
</gene>
<proteinExistence type="inferred from homology"/>